<dbReference type="Proteomes" id="UP000019478">
    <property type="component" value="Unassembled WGS sequence"/>
</dbReference>
<dbReference type="eggNOG" id="ENOG502R2UZ">
    <property type="taxonomic scope" value="Eukaryota"/>
</dbReference>
<feature type="compositionally biased region" description="Basic and acidic residues" evidence="2">
    <location>
        <begin position="773"/>
        <end position="786"/>
    </location>
</feature>
<feature type="region of interest" description="Disordered" evidence="2">
    <location>
        <begin position="219"/>
        <end position="421"/>
    </location>
</feature>
<protein>
    <submittedName>
        <fullName evidence="3">Uncharacterized protein</fullName>
    </submittedName>
</protein>
<feature type="compositionally biased region" description="Basic and acidic residues" evidence="2">
    <location>
        <begin position="681"/>
        <end position="695"/>
    </location>
</feature>
<evidence type="ECO:0000313" key="4">
    <source>
        <dbReference type="Proteomes" id="UP000019478"/>
    </source>
</evidence>
<feature type="compositionally biased region" description="Basic and acidic residues" evidence="2">
    <location>
        <begin position="254"/>
        <end position="282"/>
    </location>
</feature>
<sequence length="966" mass="105905">MPHHQHFGSTPSRQDYGAIAGVDTQAKPNHQLCAVGAFIELSQHPSTTEYPAVEVSRHEPPHFDDLYESHDPHPEPSPRRQQQLSTPLLQRDPISSGSSTARSLRRTPRLPERQTGRDTGSRPAHRVRRPETPPGTPPVQFDDSDSTSPQFFQRLVQDESFWPRRTTRISRNTHEAILYALEAIRRGSGVNPKPLTADLLEEEARMSDLTGGYPPGTVAASGRTQNGGATRATAAAGTGPTPTEPPRYRTPTEVMRERRAREARKAEEAAARLRQEEERRLMQEGQVVGVGDDPTRRVSGRPGAQSTQAYNIGGTSTQVPGPSTRRQENVPPTQTGASKPTPTHSRPVQSGGRGPTVSAAAQRDRTEAYEQLNIPSTAKPTGQAGQNPRATQQSQQPPQSAAQPGQPSGQLPGAGGRRGFPSAFERWEDLSSHWEGIVSSFIHRLQNNADELAGKPMERQMARQIEDLSAAGANLFHAVVELQRLRASSERKFQRWFFETRHEQEQAQERQAELERQLRAEREARTQSSASIEAVRAEKLRAEDLVKEMRRELQISKEEARRAWEELGRREQEERERTISLRSGEPTLIGGVQVVPMQGLPSRQVSSAQRPQTRDGPAAGAGPTILSGQQQQPVHGPQQPPSRSQTTTTSLDSPGEESRQFSFQPDPRDSPTVTDPFTDTSRQREPQTQLRHEPDTQFYPSPPHPTQPQTSAAAIAAARAATSGAGSLSGRGPGDTRFYQEAPTGAAPAPVRSGTGDTERSYIASTASALSEEEYHINPDGSYRRDAHGRRIPYRQPIGQNPPSGLAEEVELSEDERGEQEIAEAELSDDDDHTADVERERMYAAQYRQGQPAPQRLPPTTSGSSGMPRTTLGALPTIPQGQRADLSAPEYEEGEEYESPAVTQATATWQDSRHRHPTRLSDIIEEQTSHTSPSRMSHASGTGGLPGEGYGRTGSNTGNSRSSGQR</sequence>
<feature type="compositionally biased region" description="Polar residues" evidence="2">
    <location>
        <begin position="901"/>
        <end position="910"/>
    </location>
</feature>
<feature type="coiled-coil region" evidence="1">
    <location>
        <begin position="504"/>
        <end position="559"/>
    </location>
</feature>
<feature type="compositionally biased region" description="Basic and acidic residues" evidence="2">
    <location>
        <begin position="565"/>
        <end position="579"/>
    </location>
</feature>
<dbReference type="HOGENOM" id="CLU_007593_1_0_1"/>
<feature type="compositionally biased region" description="Polar residues" evidence="2">
    <location>
        <begin position="373"/>
        <end position="391"/>
    </location>
</feature>
<feature type="compositionally biased region" description="Acidic residues" evidence="2">
    <location>
        <begin position="808"/>
        <end position="833"/>
    </location>
</feature>
<comment type="caution">
    <text evidence="3">The sequence shown here is derived from an EMBL/GenBank/DDBJ whole genome shotgun (WGS) entry which is preliminary data.</text>
</comment>
<evidence type="ECO:0000313" key="3">
    <source>
        <dbReference type="EMBL" id="EXJ89061.1"/>
    </source>
</evidence>
<feature type="compositionally biased region" description="Basic and acidic residues" evidence="2">
    <location>
        <begin position="109"/>
        <end position="120"/>
    </location>
</feature>
<keyword evidence="1" id="KW-0175">Coiled coil</keyword>
<feature type="compositionally biased region" description="Low complexity" evidence="2">
    <location>
        <begin position="629"/>
        <end position="650"/>
    </location>
</feature>
<reference evidence="3 4" key="1">
    <citation type="submission" date="2013-03" db="EMBL/GenBank/DDBJ databases">
        <title>The Genome Sequence of Capronia epimyces CBS 606.96.</title>
        <authorList>
            <consortium name="The Broad Institute Genomics Platform"/>
            <person name="Cuomo C."/>
            <person name="de Hoog S."/>
            <person name="Gorbushina A."/>
            <person name="Walker B."/>
            <person name="Young S.K."/>
            <person name="Zeng Q."/>
            <person name="Gargeya S."/>
            <person name="Fitzgerald M."/>
            <person name="Haas B."/>
            <person name="Abouelleil A."/>
            <person name="Allen A.W."/>
            <person name="Alvarado L."/>
            <person name="Arachchi H.M."/>
            <person name="Berlin A.M."/>
            <person name="Chapman S.B."/>
            <person name="Gainer-Dewar J."/>
            <person name="Goldberg J."/>
            <person name="Griggs A."/>
            <person name="Gujja S."/>
            <person name="Hansen M."/>
            <person name="Howarth C."/>
            <person name="Imamovic A."/>
            <person name="Ireland A."/>
            <person name="Larimer J."/>
            <person name="McCowan C."/>
            <person name="Murphy C."/>
            <person name="Pearson M."/>
            <person name="Poon T.W."/>
            <person name="Priest M."/>
            <person name="Roberts A."/>
            <person name="Saif S."/>
            <person name="Shea T."/>
            <person name="Sisk P."/>
            <person name="Sykes S."/>
            <person name="Wortman J."/>
            <person name="Nusbaum C."/>
            <person name="Birren B."/>
        </authorList>
    </citation>
    <scope>NUCLEOTIDE SEQUENCE [LARGE SCALE GENOMIC DNA]</scope>
    <source>
        <strain evidence="3 4">CBS 606.96</strain>
    </source>
</reference>
<organism evidence="3 4">
    <name type="scientific">Capronia epimyces CBS 606.96</name>
    <dbReference type="NCBI Taxonomy" id="1182542"/>
    <lineage>
        <taxon>Eukaryota</taxon>
        <taxon>Fungi</taxon>
        <taxon>Dikarya</taxon>
        <taxon>Ascomycota</taxon>
        <taxon>Pezizomycotina</taxon>
        <taxon>Eurotiomycetes</taxon>
        <taxon>Chaetothyriomycetidae</taxon>
        <taxon>Chaetothyriales</taxon>
        <taxon>Herpotrichiellaceae</taxon>
        <taxon>Capronia</taxon>
    </lineage>
</organism>
<name>W9YIH9_9EURO</name>
<dbReference type="OrthoDB" id="5945798at2759"/>
<gene>
    <name evidence="3" type="ORF">A1O3_02125</name>
</gene>
<feature type="compositionally biased region" description="Basic and acidic residues" evidence="2">
    <location>
        <begin position="60"/>
        <end position="78"/>
    </location>
</feature>
<feature type="region of interest" description="Disordered" evidence="2">
    <location>
        <begin position="773"/>
        <end position="966"/>
    </location>
</feature>
<feature type="compositionally biased region" description="Polar residues" evidence="2">
    <location>
        <begin position="929"/>
        <end position="940"/>
    </location>
</feature>
<dbReference type="AlphaFoldDB" id="W9YIH9"/>
<proteinExistence type="predicted"/>
<feature type="compositionally biased region" description="Polar residues" evidence="2">
    <location>
        <begin position="602"/>
        <end position="611"/>
    </location>
</feature>
<feature type="region of interest" description="Disordered" evidence="2">
    <location>
        <begin position="60"/>
        <end position="147"/>
    </location>
</feature>
<feature type="compositionally biased region" description="Low complexity" evidence="2">
    <location>
        <begin position="953"/>
        <end position="966"/>
    </location>
</feature>
<feature type="compositionally biased region" description="Polar residues" evidence="2">
    <location>
        <begin position="79"/>
        <end position="102"/>
    </location>
</feature>
<feature type="compositionally biased region" description="Polar residues" evidence="2">
    <location>
        <begin position="304"/>
        <end position="321"/>
    </location>
</feature>
<keyword evidence="4" id="KW-1185">Reference proteome</keyword>
<feature type="compositionally biased region" description="Polar residues" evidence="2">
    <location>
        <begin position="858"/>
        <end position="868"/>
    </location>
</feature>
<feature type="compositionally biased region" description="Polar residues" evidence="2">
    <location>
        <begin position="671"/>
        <end position="680"/>
    </location>
</feature>
<evidence type="ECO:0000256" key="1">
    <source>
        <dbReference type="SAM" id="Coils"/>
    </source>
</evidence>
<evidence type="ECO:0000256" key="2">
    <source>
        <dbReference type="SAM" id="MobiDB-lite"/>
    </source>
</evidence>
<feature type="compositionally biased region" description="Low complexity" evidence="2">
    <location>
        <begin position="392"/>
        <end position="410"/>
    </location>
</feature>
<dbReference type="STRING" id="1182542.W9YIH9"/>
<dbReference type="RefSeq" id="XP_007730458.1">
    <property type="nucleotide sequence ID" value="XM_007732268.1"/>
</dbReference>
<feature type="region of interest" description="Disordered" evidence="2">
    <location>
        <begin position="565"/>
        <end position="585"/>
    </location>
</feature>
<feature type="compositionally biased region" description="Low complexity" evidence="2">
    <location>
        <begin position="707"/>
        <end position="726"/>
    </location>
</feature>
<feature type="region of interest" description="Disordered" evidence="2">
    <location>
        <begin position="602"/>
        <end position="760"/>
    </location>
</feature>
<feature type="compositionally biased region" description="Low complexity" evidence="2">
    <location>
        <begin position="222"/>
        <end position="241"/>
    </location>
</feature>
<accession>W9YIH9</accession>
<feature type="compositionally biased region" description="Gly residues" evidence="2">
    <location>
        <begin position="941"/>
        <end position="952"/>
    </location>
</feature>
<dbReference type="EMBL" id="AMGY01000002">
    <property type="protein sequence ID" value="EXJ89061.1"/>
    <property type="molecule type" value="Genomic_DNA"/>
</dbReference>
<dbReference type="GeneID" id="19166258"/>
<feature type="compositionally biased region" description="Polar residues" evidence="2">
    <location>
        <begin position="330"/>
        <end position="348"/>
    </location>
</feature>